<keyword evidence="2" id="KW-1185">Reference proteome</keyword>
<dbReference type="EMBL" id="JBHMCG010000120">
    <property type="protein sequence ID" value="MFB9576122.1"/>
    <property type="molecule type" value="Genomic_DNA"/>
</dbReference>
<reference evidence="1 2" key="1">
    <citation type="submission" date="2024-09" db="EMBL/GenBank/DDBJ databases">
        <authorList>
            <person name="Sun Q."/>
            <person name="Mori K."/>
        </authorList>
    </citation>
    <scope>NUCLEOTIDE SEQUENCE [LARGE SCALE GENOMIC DNA]</scope>
    <source>
        <strain evidence="1 2">JCM 3331</strain>
    </source>
</reference>
<evidence type="ECO:0000313" key="1">
    <source>
        <dbReference type="EMBL" id="MFB9576122.1"/>
    </source>
</evidence>
<name>A0ABV5RE98_9ACTN</name>
<sequence>MESRHSDSTWGVATCRTVLRNTFTDADGDKSNLTFEVWTTAAGGNPKTQVKLTDDIP</sequence>
<dbReference type="Proteomes" id="UP001589710">
    <property type="component" value="Unassembled WGS sequence"/>
</dbReference>
<dbReference type="RefSeq" id="WP_345520121.1">
    <property type="nucleotide sequence ID" value="NZ_BAAAXD010000056.1"/>
</dbReference>
<comment type="caution">
    <text evidence="1">The sequence shown here is derived from an EMBL/GenBank/DDBJ whole genome shotgun (WGS) entry which is preliminary data.</text>
</comment>
<organism evidence="1 2">
    <name type="scientific">Streptomyces yanii</name>
    <dbReference type="NCBI Taxonomy" id="78510"/>
    <lineage>
        <taxon>Bacteria</taxon>
        <taxon>Bacillati</taxon>
        <taxon>Actinomycetota</taxon>
        <taxon>Actinomycetes</taxon>
        <taxon>Kitasatosporales</taxon>
        <taxon>Streptomycetaceae</taxon>
        <taxon>Streptomyces</taxon>
    </lineage>
</organism>
<protein>
    <submittedName>
        <fullName evidence="1">Uncharacterized protein</fullName>
    </submittedName>
</protein>
<evidence type="ECO:0000313" key="2">
    <source>
        <dbReference type="Proteomes" id="UP001589710"/>
    </source>
</evidence>
<accession>A0ABV5RE98</accession>
<gene>
    <name evidence="1" type="ORF">ACFFTL_28495</name>
</gene>
<proteinExistence type="predicted"/>